<dbReference type="Proteomes" id="UP001302249">
    <property type="component" value="Chromosome"/>
</dbReference>
<dbReference type="PANTHER" id="PTHR30531">
    <property type="entry name" value="FLAGELLAR BIOSYNTHETIC PROTEIN FLHB"/>
    <property type="match status" value="1"/>
</dbReference>
<evidence type="ECO:0000256" key="1">
    <source>
        <dbReference type="ARBA" id="ARBA00010690"/>
    </source>
</evidence>
<feature type="transmembrane region" description="Helical" evidence="3">
    <location>
        <begin position="38"/>
        <end position="69"/>
    </location>
</feature>
<dbReference type="PANTHER" id="PTHR30531:SF12">
    <property type="entry name" value="FLAGELLAR BIOSYNTHETIC PROTEIN FLHB"/>
    <property type="match status" value="1"/>
</dbReference>
<dbReference type="InterPro" id="IPR006135">
    <property type="entry name" value="T3SS_substrate_exporter"/>
</dbReference>
<reference evidence="4 5" key="1">
    <citation type="submission" date="2023-09" db="EMBL/GenBank/DDBJ databases">
        <authorList>
            <person name="Rey-Velasco X."/>
        </authorList>
    </citation>
    <scope>NUCLEOTIDE SEQUENCE [LARGE SCALE GENOMIC DNA]</scope>
    <source>
        <strain evidence="4 5">W311</strain>
    </source>
</reference>
<organism evidence="4 5">
    <name type="scientific">Stakelama saccharophila</name>
    <dbReference type="NCBI Taxonomy" id="3075605"/>
    <lineage>
        <taxon>Bacteria</taxon>
        <taxon>Pseudomonadati</taxon>
        <taxon>Pseudomonadota</taxon>
        <taxon>Alphaproteobacteria</taxon>
        <taxon>Sphingomonadales</taxon>
        <taxon>Sphingomonadaceae</taxon>
        <taxon>Stakelama</taxon>
    </lineage>
</organism>
<feature type="region of interest" description="Disordered" evidence="2">
    <location>
        <begin position="225"/>
        <end position="245"/>
    </location>
</feature>
<comment type="similarity">
    <text evidence="1">Belongs to the type III secretion exporter family.</text>
</comment>
<keyword evidence="3" id="KW-0812">Transmembrane</keyword>
<evidence type="ECO:0000313" key="4">
    <source>
        <dbReference type="EMBL" id="WNO53706.1"/>
    </source>
</evidence>
<dbReference type="EMBL" id="CP135076">
    <property type="protein sequence ID" value="WNO53706.1"/>
    <property type="molecule type" value="Genomic_DNA"/>
</dbReference>
<keyword evidence="3" id="KW-0472">Membrane</keyword>
<keyword evidence="4" id="KW-0966">Cell projection</keyword>
<evidence type="ECO:0000313" key="5">
    <source>
        <dbReference type="Proteomes" id="UP001302249"/>
    </source>
</evidence>
<dbReference type="PRINTS" id="PR00950">
    <property type="entry name" value="TYPE3IMSPROT"/>
</dbReference>
<evidence type="ECO:0000256" key="3">
    <source>
        <dbReference type="SAM" id="Phobius"/>
    </source>
</evidence>
<evidence type="ECO:0000256" key="2">
    <source>
        <dbReference type="SAM" id="MobiDB-lite"/>
    </source>
</evidence>
<feature type="compositionally biased region" description="Basic and acidic residues" evidence="2">
    <location>
        <begin position="225"/>
        <end position="235"/>
    </location>
</feature>
<keyword evidence="5" id="KW-1185">Reference proteome</keyword>
<feature type="region of interest" description="Disordered" evidence="2">
    <location>
        <begin position="1"/>
        <end position="24"/>
    </location>
</feature>
<feature type="transmembrane region" description="Helical" evidence="3">
    <location>
        <begin position="191"/>
        <end position="214"/>
    </location>
</feature>
<gene>
    <name evidence="4" type="ORF">RPR59_00085</name>
</gene>
<dbReference type="Gene3D" id="3.40.1690.10">
    <property type="entry name" value="secretion proteins EscU"/>
    <property type="match status" value="1"/>
</dbReference>
<keyword evidence="4" id="KW-0282">Flagellum</keyword>
<dbReference type="Pfam" id="PF01312">
    <property type="entry name" value="Bac_export_2"/>
    <property type="match status" value="1"/>
</dbReference>
<feature type="region of interest" description="Disordered" evidence="2">
    <location>
        <begin position="359"/>
        <end position="380"/>
    </location>
</feature>
<dbReference type="RefSeq" id="WP_313915417.1">
    <property type="nucleotide sequence ID" value="NZ_CP135076.1"/>
</dbReference>
<sequence length="380" mass="40668">MAESNGGGEKTESPTPKRKQKAFEDGQILRSRDFATAIVVLTGCAWMALLGPSLMAACKAVLVACFTFGPADVADFDPLRPLADSGWRLLPSLGGLFALTILVAVAGQAVLSGVKFNGKLLAPKPSRLNPASGVKRMFGPQGMIELGKSLMKVILLGAIGFTMLWSTAHRAMGLVSSDLEGAVGALGQDFIMLLFAMAAGLAMIAAVDLPIALFRHLNQLKMTKQEVKDEHKETEGSPEAKQALRGKQREVMKRSFRKAVAEAHVVLTNPTHFSVALRYDAGRDQVPVVVAKGRGETALALRELAREFEVPTLESPALARAVYFTSREGQEVRDDLYQAIAVALAFIFNVNARAGGSPPAIDVPETARFDEHGQRDGSTS</sequence>
<name>A0ABZ0B8G1_9SPHN</name>
<feature type="transmembrane region" description="Helical" evidence="3">
    <location>
        <begin position="153"/>
        <end position="171"/>
    </location>
</feature>
<keyword evidence="3" id="KW-1133">Transmembrane helix</keyword>
<protein>
    <submittedName>
        <fullName evidence="4">Flagellar type III secretion system protein FlhB</fullName>
    </submittedName>
</protein>
<accession>A0ABZ0B8G1</accession>
<feature type="compositionally biased region" description="Basic and acidic residues" evidence="2">
    <location>
        <begin position="365"/>
        <end position="380"/>
    </location>
</feature>
<feature type="transmembrane region" description="Helical" evidence="3">
    <location>
        <begin position="89"/>
        <end position="111"/>
    </location>
</feature>
<keyword evidence="4" id="KW-0969">Cilium</keyword>
<proteinExistence type="inferred from homology"/>
<dbReference type="InterPro" id="IPR029025">
    <property type="entry name" value="T3SS_substrate_exporter_C"/>
</dbReference>
<dbReference type="SUPFAM" id="SSF160544">
    <property type="entry name" value="EscU C-terminal domain-like"/>
    <property type="match status" value="1"/>
</dbReference>